<dbReference type="InterPro" id="IPR013655">
    <property type="entry name" value="PAS_fold_3"/>
</dbReference>
<dbReference type="InterPro" id="IPR035919">
    <property type="entry name" value="EAL_sf"/>
</dbReference>
<dbReference type="EMBL" id="CP013187">
    <property type="protein sequence ID" value="ALO42910.1"/>
    <property type="molecule type" value="Genomic_DNA"/>
</dbReference>
<dbReference type="Gene3D" id="3.30.70.270">
    <property type="match status" value="1"/>
</dbReference>
<dbReference type="STRING" id="161398.PP2015_2418"/>
<feature type="domain" description="GGDEF" evidence="3">
    <location>
        <begin position="1096"/>
        <end position="1230"/>
    </location>
</feature>
<dbReference type="Proteomes" id="UP000061457">
    <property type="component" value="Chromosome I"/>
</dbReference>
<dbReference type="Pfam" id="PF00563">
    <property type="entry name" value="EAL"/>
    <property type="match status" value="1"/>
</dbReference>
<dbReference type="CDD" id="cd01949">
    <property type="entry name" value="GGDEF"/>
    <property type="match status" value="1"/>
</dbReference>
<dbReference type="Gene3D" id="3.20.20.450">
    <property type="entry name" value="EAL domain"/>
    <property type="match status" value="1"/>
</dbReference>
<dbReference type="InterPro" id="IPR029787">
    <property type="entry name" value="Nucleotide_cyclase"/>
</dbReference>
<dbReference type="Pfam" id="PF07494">
    <property type="entry name" value="Reg_prop"/>
    <property type="match status" value="1"/>
</dbReference>
<dbReference type="InterPro" id="IPR035965">
    <property type="entry name" value="PAS-like_dom_sf"/>
</dbReference>
<protein>
    <submittedName>
        <fullName evidence="4">Sensory box protein</fullName>
    </submittedName>
</protein>
<evidence type="ECO:0000259" key="3">
    <source>
        <dbReference type="PROSITE" id="PS50887"/>
    </source>
</evidence>
<dbReference type="InterPro" id="IPR011110">
    <property type="entry name" value="Reg_prop"/>
</dbReference>
<dbReference type="Pfam" id="PF07495">
    <property type="entry name" value="Y_Y_Y"/>
    <property type="match status" value="1"/>
</dbReference>
<dbReference type="SMART" id="SM00086">
    <property type="entry name" value="PAC"/>
    <property type="match status" value="2"/>
</dbReference>
<dbReference type="PROSITE" id="PS50113">
    <property type="entry name" value="PAC"/>
    <property type="match status" value="1"/>
</dbReference>
<dbReference type="InterPro" id="IPR043128">
    <property type="entry name" value="Rev_trsase/Diguanyl_cyclase"/>
</dbReference>
<dbReference type="InterPro" id="IPR001610">
    <property type="entry name" value="PAC"/>
</dbReference>
<dbReference type="CDD" id="cd01948">
    <property type="entry name" value="EAL"/>
    <property type="match status" value="1"/>
</dbReference>
<keyword evidence="5" id="KW-1185">Reference proteome</keyword>
<proteinExistence type="predicted"/>
<sequence>MRLITTVIIWILLICSTMVFASVSRLSPAEGLSQSYVNTLLLDSQGFLWLSTEAGLNRYDGYQVLNVSGPDGVLEEVVLNRIYQDSQERIWIATQSAGFFSYDVRSDSYKTYFPAPKTEEDYVNFSINQILEKDENHIWLGRFDNVALMQVDTGEIVDEIKLPVTEGRTFVRALLNFGDFLFIATTDGAFVFQHSSKQLQRIKYIDDVTHEYQSNTKRLYLKDTNTLLLGAVKGLYEIDISGLQQKFASSSFEWQYKTLFADINVWDIEPQDDHLLLATDKGLIHFWPETGDKVRDQRLLNSEFTLADSSIMEIVRDSHNGLWLATKSDGAFYLSEQVDRFNNVSSLNTQGSGFSHNTVWRMVELGGYIWAATNDGLTRYDPEKNETQIFLKGYMGEDVYPEFSIYTLHLYEEKLWIETNRGFFVYDPVKDKATQLTGRDEEETKILQDRLYGVYVSEDGFVYFIHAEHGFFKYNITDRTLHKLEGEFEQFDPFLSFSFLKPLPSHPTHPLFFTGGTLYRFDPIFNKLHTIYAVPDAHKDIPIIVQSYMIDKNNILWLSLSNYGLIGLDPQSSERVHTIDLEENNLGTLMYGMQEDDEGMIWMSSHKGIWRLDPDNLHLQQFTTGDGLLSNEFNGGATLKLSNGHIAYGSVKGFTMFDPKVNRPQRNLLDRVNITSVELMSRKLTHSGLKVFEEIELTHDDIGLEVSFSAMSFIYQERIVYEYQISGGQRILTRGNNRVVFPKLNPGNYQLKVWAKDPLTGDYTPPASLSIKVNYPVWRSPLAIASYVFIITLLFALWLRRKQRIEQILLAAHKETQTSEMRLKLALESSDSGVWDWQLDHHLIYQPRLTAELGYSNDAVTLDEYLQKIHPFERNLFRLEWLEFVTTNKGYFNCTYRVQHKEGHWRWYKDSGKVMAWTNDVPERVTGTYTNLTREKMFAERARLFGAAFEQARDWVFILDKQLRIKACNAALQQAFNIEEEPKSSSALNLGLPIATRMHYLRKISQLKVSEYFVGEERLGLPDGTQCHVLIKVTAVSDGNGELSNYVVGLTDISAQKRSERSLQQLENINTVTQLAGKARFIDWVEHAISQNEPNQSLAVMAIRVDRLKHFYDIYGKSFFVSLIKHIAKQLSLSLGQQVNIAFANGREFMVLLERLTEPAEVTQFITKIKSQFEYAQLIDGHNIQLVPFIGVASFPEDADNAEELCQKSRMALNHAMDETSRDYKFFTRAMQTRAERIFAIEQSLMTSLKEGNFVNQYQPILNYETQQVEGLEVSLKWPSLDDYSQQDVNDVAKQIGASHRLLLHALSAGLIELKQWHLHHPNLYLAVNLTAADLVQGDLLSRIANVISRSNIGAEHVVFEITEALTVINSEQTLCLMTQLKSIGCQIHINGFGSEFASLASLQSLPVDAFKIAPALINQKEGDQAVIAHAVISVANLLEKRCIAEGVVNAEQINTFRDIGCEIFQGPIYGDPITGDHVANMLDKAWYVFAPKIPAELEP</sequence>
<dbReference type="CDD" id="cd00130">
    <property type="entry name" value="PAS"/>
    <property type="match status" value="1"/>
</dbReference>
<dbReference type="InterPro" id="IPR052155">
    <property type="entry name" value="Biofilm_reg_signaling"/>
</dbReference>
<feature type="domain" description="PAC" evidence="1">
    <location>
        <begin position="1013"/>
        <end position="1065"/>
    </location>
</feature>
<accession>A0A0S2K4A8</accession>
<dbReference type="InterPro" id="IPR000014">
    <property type="entry name" value="PAS"/>
</dbReference>
<dbReference type="SUPFAM" id="SSF55073">
    <property type="entry name" value="Nucleotide cyclase"/>
    <property type="match status" value="1"/>
</dbReference>
<evidence type="ECO:0000313" key="4">
    <source>
        <dbReference type="EMBL" id="ALO42910.1"/>
    </source>
</evidence>
<dbReference type="OrthoDB" id="9803251at2"/>
<dbReference type="InterPro" id="IPR013656">
    <property type="entry name" value="PAS_4"/>
</dbReference>
<dbReference type="InterPro" id="IPR013783">
    <property type="entry name" value="Ig-like_fold"/>
</dbReference>
<dbReference type="PATRIC" id="fig|161398.10.peg.2469"/>
<dbReference type="Gene3D" id="2.130.10.10">
    <property type="entry name" value="YVTN repeat-like/Quinoprotein amine dehydrogenase"/>
    <property type="match status" value="2"/>
</dbReference>
<dbReference type="Gene3D" id="2.60.40.10">
    <property type="entry name" value="Immunoglobulins"/>
    <property type="match status" value="1"/>
</dbReference>
<evidence type="ECO:0000259" key="2">
    <source>
        <dbReference type="PROSITE" id="PS50883"/>
    </source>
</evidence>
<gene>
    <name evidence="4" type="ORF">PP2015_2418</name>
</gene>
<dbReference type="PANTHER" id="PTHR44757">
    <property type="entry name" value="DIGUANYLATE CYCLASE DGCP"/>
    <property type="match status" value="1"/>
</dbReference>
<dbReference type="Gene3D" id="3.30.450.20">
    <property type="entry name" value="PAS domain"/>
    <property type="match status" value="2"/>
</dbReference>
<dbReference type="PANTHER" id="PTHR44757:SF2">
    <property type="entry name" value="BIOFILM ARCHITECTURE MAINTENANCE PROTEIN MBAA"/>
    <property type="match status" value="1"/>
</dbReference>
<dbReference type="InterPro" id="IPR015943">
    <property type="entry name" value="WD40/YVTN_repeat-like_dom_sf"/>
</dbReference>
<dbReference type="Pfam" id="PF08448">
    <property type="entry name" value="PAS_4"/>
    <property type="match status" value="1"/>
</dbReference>
<name>A0A0S2K4A8_9GAMM</name>
<evidence type="ECO:0000313" key="5">
    <source>
        <dbReference type="Proteomes" id="UP000061457"/>
    </source>
</evidence>
<dbReference type="InterPro" id="IPR000700">
    <property type="entry name" value="PAS-assoc_C"/>
</dbReference>
<dbReference type="SUPFAM" id="SSF141868">
    <property type="entry name" value="EAL domain-like"/>
    <property type="match status" value="1"/>
</dbReference>
<dbReference type="InterPro" id="IPR011123">
    <property type="entry name" value="Y_Y_Y"/>
</dbReference>
<dbReference type="SUPFAM" id="SSF82171">
    <property type="entry name" value="DPP6 N-terminal domain-like"/>
    <property type="match status" value="1"/>
</dbReference>
<feature type="domain" description="EAL" evidence="2">
    <location>
        <begin position="1238"/>
        <end position="1487"/>
    </location>
</feature>
<reference evidence="4 5" key="1">
    <citation type="submission" date="2015-11" db="EMBL/GenBank/DDBJ databases">
        <authorList>
            <person name="Zhang Y."/>
            <person name="Guo Z."/>
        </authorList>
    </citation>
    <scope>NUCLEOTIDE SEQUENCE [LARGE SCALE GENOMIC DNA]</scope>
    <source>
        <strain evidence="4 5">KCTC 12086</strain>
    </source>
</reference>
<dbReference type="PROSITE" id="PS50883">
    <property type="entry name" value="EAL"/>
    <property type="match status" value="1"/>
</dbReference>
<dbReference type="SMART" id="SM00052">
    <property type="entry name" value="EAL"/>
    <property type="match status" value="1"/>
</dbReference>
<dbReference type="InterPro" id="IPR000160">
    <property type="entry name" value="GGDEF_dom"/>
</dbReference>
<dbReference type="RefSeq" id="WP_058030611.1">
    <property type="nucleotide sequence ID" value="NZ_CP013187.1"/>
</dbReference>
<evidence type="ECO:0000259" key="1">
    <source>
        <dbReference type="PROSITE" id="PS50113"/>
    </source>
</evidence>
<organism evidence="4 5">
    <name type="scientific">Pseudoalteromonas phenolica</name>
    <dbReference type="NCBI Taxonomy" id="161398"/>
    <lineage>
        <taxon>Bacteria</taxon>
        <taxon>Pseudomonadati</taxon>
        <taxon>Pseudomonadota</taxon>
        <taxon>Gammaproteobacteria</taxon>
        <taxon>Alteromonadales</taxon>
        <taxon>Pseudoalteromonadaceae</taxon>
        <taxon>Pseudoalteromonas</taxon>
    </lineage>
</organism>
<dbReference type="SUPFAM" id="SSF55785">
    <property type="entry name" value="PYP-like sensor domain (PAS domain)"/>
    <property type="match status" value="2"/>
</dbReference>
<dbReference type="InterPro" id="IPR001633">
    <property type="entry name" value="EAL_dom"/>
</dbReference>
<dbReference type="PROSITE" id="PS50887">
    <property type="entry name" value="GGDEF"/>
    <property type="match status" value="1"/>
</dbReference>
<dbReference type="KEGG" id="pphe:PP2015_2418"/>
<dbReference type="SUPFAM" id="SSF63829">
    <property type="entry name" value="Calcium-dependent phosphotriesterase"/>
    <property type="match status" value="2"/>
</dbReference>
<dbReference type="Pfam" id="PF08447">
    <property type="entry name" value="PAS_3"/>
    <property type="match status" value="1"/>
</dbReference>
<dbReference type="Pfam" id="PF00990">
    <property type="entry name" value="GGDEF"/>
    <property type="match status" value="1"/>
</dbReference>
<dbReference type="SMART" id="SM00267">
    <property type="entry name" value="GGDEF"/>
    <property type="match status" value="1"/>
</dbReference>